<keyword evidence="2" id="KW-0489">Methyltransferase</keyword>
<accession>A0A523UV95</accession>
<dbReference type="EMBL" id="SOJN01000051">
    <property type="protein sequence ID" value="TET46467.1"/>
    <property type="molecule type" value="Genomic_DNA"/>
</dbReference>
<gene>
    <name evidence="2" type="ORF">E3J62_04140</name>
</gene>
<proteinExistence type="predicted"/>
<sequence length="264" mass="30393">MPTDLFEKAPLEIEDLFLLEAFQIGYLPGWIPEREFAEVLFAHPSIERFLRKKCPQVETFVDRLKREFRASVDSHELKNFEKRVLAAISDLLVYNLYPEIYDSAEFHAWDFGEVTSIARLDGKVVLDCGAGTGRVALEAAKSAHRVFAIEPVARLREFIREKAARLELSNLFVVDGFLHSIPFPDGFADVLITSHALGWRLQEELKEFERVVGQGGYIIHCPGTADKQSEDDTHTVLVSPEWGYRLSKYEESDGWKRKYWKRLE</sequence>
<evidence type="ECO:0000313" key="3">
    <source>
        <dbReference type="Proteomes" id="UP000315525"/>
    </source>
</evidence>
<dbReference type="GO" id="GO:0032259">
    <property type="term" value="P:methylation"/>
    <property type="evidence" value="ECO:0007669"/>
    <property type="project" value="UniProtKB-KW"/>
</dbReference>
<dbReference type="InterPro" id="IPR029063">
    <property type="entry name" value="SAM-dependent_MTases_sf"/>
</dbReference>
<comment type="caution">
    <text evidence="2">The sequence shown here is derived from an EMBL/GenBank/DDBJ whole genome shotgun (WGS) entry which is preliminary data.</text>
</comment>
<dbReference type="AlphaFoldDB" id="A0A523UV95"/>
<dbReference type="Pfam" id="PF08241">
    <property type="entry name" value="Methyltransf_11"/>
    <property type="match status" value="1"/>
</dbReference>
<dbReference type="InterPro" id="IPR013216">
    <property type="entry name" value="Methyltransf_11"/>
</dbReference>
<protein>
    <submittedName>
        <fullName evidence="2">Class I SAM-dependent methyltransferase</fullName>
    </submittedName>
</protein>
<dbReference type="SUPFAM" id="SSF53335">
    <property type="entry name" value="S-adenosyl-L-methionine-dependent methyltransferases"/>
    <property type="match status" value="1"/>
</dbReference>
<name>A0A523UV95_UNCT6</name>
<evidence type="ECO:0000259" key="1">
    <source>
        <dbReference type="Pfam" id="PF08241"/>
    </source>
</evidence>
<feature type="domain" description="Methyltransferase type 11" evidence="1">
    <location>
        <begin position="126"/>
        <end position="219"/>
    </location>
</feature>
<dbReference type="GO" id="GO:0008757">
    <property type="term" value="F:S-adenosylmethionine-dependent methyltransferase activity"/>
    <property type="evidence" value="ECO:0007669"/>
    <property type="project" value="InterPro"/>
</dbReference>
<reference evidence="2 3" key="1">
    <citation type="submission" date="2019-03" db="EMBL/GenBank/DDBJ databases">
        <title>Metabolic potential of uncultured bacteria and archaea associated with petroleum seepage in deep-sea sediments.</title>
        <authorList>
            <person name="Dong X."/>
            <person name="Hubert C."/>
        </authorList>
    </citation>
    <scope>NUCLEOTIDE SEQUENCE [LARGE SCALE GENOMIC DNA]</scope>
    <source>
        <strain evidence="2">E44_bin18</strain>
    </source>
</reference>
<dbReference type="Proteomes" id="UP000315525">
    <property type="component" value="Unassembled WGS sequence"/>
</dbReference>
<dbReference type="CDD" id="cd02440">
    <property type="entry name" value="AdoMet_MTases"/>
    <property type="match status" value="1"/>
</dbReference>
<dbReference type="Gene3D" id="3.40.50.150">
    <property type="entry name" value="Vaccinia Virus protein VP39"/>
    <property type="match status" value="1"/>
</dbReference>
<keyword evidence="2" id="KW-0808">Transferase</keyword>
<evidence type="ECO:0000313" key="2">
    <source>
        <dbReference type="EMBL" id="TET46467.1"/>
    </source>
</evidence>
<organism evidence="2 3">
    <name type="scientific">candidate division TA06 bacterium</name>
    <dbReference type="NCBI Taxonomy" id="2250710"/>
    <lineage>
        <taxon>Bacteria</taxon>
        <taxon>Bacteria division TA06</taxon>
    </lineage>
</organism>